<comment type="similarity">
    <text evidence="3 4">Belongs to the glutamine synthetase family.</text>
</comment>
<name>A0A0M8PAG6_9EURO</name>
<organism evidence="6 7">
    <name type="scientific">Penicillium nordicum</name>
    <dbReference type="NCBI Taxonomy" id="229535"/>
    <lineage>
        <taxon>Eukaryota</taxon>
        <taxon>Fungi</taxon>
        <taxon>Dikarya</taxon>
        <taxon>Ascomycota</taxon>
        <taxon>Pezizomycotina</taxon>
        <taxon>Eurotiomycetes</taxon>
        <taxon>Eurotiomycetidae</taxon>
        <taxon>Eurotiales</taxon>
        <taxon>Aspergillaceae</taxon>
        <taxon>Penicillium</taxon>
    </lineage>
</organism>
<gene>
    <name evidence="6" type="ORF">ACN38_g4506</name>
</gene>
<sequence>MSEIEKFDLSFHAQDDPDSCKLDTAKWKAIIASHPKIEFVWLQFMLFEGTTRLRMIPVSYFTEMIEKNRNISISSAYIHALRNDNIADAAASTGAMYLAPDISTASITSHENSRVRILANLVNQDKTPRAECIRSKLSCLSDILAHLHGFYLLVGYEIEVVFFRREDKDGAEPFVNHKCSAMTFEMRSLLPMIESIVRNFQEEQVPLEQYHSELSPGQWEFVLQPQQPLKAVDTLVRARDIISRMAEEFGYRATLHPRPFPENMGTGAHVHISVNSIGSSSPPEPQYSDPFFAGIINHLPSLMAFCLPLNVSYGRLATGLWSGGEFVSWGWQNKETALRRITNNRFELKLHCGLANPYTSLAAILAAGLDGLRKTLPLIAGDCQVSPTELSEEQREVLGISPLPRDIQQSMKSLADDRDLQKVLGEKYTATYLDVTREWNKQVDEMSEQTKRITILQNY</sequence>
<dbReference type="OrthoDB" id="3364440at2759"/>
<dbReference type="Proteomes" id="UP000037696">
    <property type="component" value="Unassembled WGS sequence"/>
</dbReference>
<dbReference type="STRING" id="229535.A0A0M8PAG6"/>
<keyword evidence="2" id="KW-0436">Ligase</keyword>
<dbReference type="InterPro" id="IPR014746">
    <property type="entry name" value="Gln_synth/guanido_kin_cat_dom"/>
</dbReference>
<dbReference type="SUPFAM" id="SSF54368">
    <property type="entry name" value="Glutamine synthetase, N-terminal domain"/>
    <property type="match status" value="1"/>
</dbReference>
<evidence type="ECO:0000256" key="4">
    <source>
        <dbReference type="RuleBase" id="RU000384"/>
    </source>
</evidence>
<dbReference type="SUPFAM" id="SSF55931">
    <property type="entry name" value="Glutamine synthetase/guanido kinase"/>
    <property type="match status" value="1"/>
</dbReference>
<dbReference type="PROSITE" id="PS51987">
    <property type="entry name" value="GS_CATALYTIC"/>
    <property type="match status" value="1"/>
</dbReference>
<protein>
    <recommendedName>
        <fullName evidence="1">Glutamine synthetase</fullName>
    </recommendedName>
</protein>
<evidence type="ECO:0000256" key="3">
    <source>
        <dbReference type="PROSITE-ProRule" id="PRU01331"/>
    </source>
</evidence>
<evidence type="ECO:0000259" key="5">
    <source>
        <dbReference type="PROSITE" id="PS51987"/>
    </source>
</evidence>
<keyword evidence="7" id="KW-1185">Reference proteome</keyword>
<reference evidence="6 7" key="1">
    <citation type="submission" date="2015-08" db="EMBL/GenBank/DDBJ databases">
        <title>Genome sequencing of Penicillium nordicum.</title>
        <authorList>
            <person name="Nguyen H.D."/>
            <person name="Seifert K.A."/>
        </authorList>
    </citation>
    <scope>NUCLEOTIDE SEQUENCE [LARGE SCALE GENOMIC DNA]</scope>
    <source>
        <strain evidence="6 7">DAOMC 185683</strain>
    </source>
</reference>
<proteinExistence type="inferred from homology"/>
<accession>A0A0M8PAG6</accession>
<dbReference type="GO" id="GO:0006542">
    <property type="term" value="P:glutamine biosynthetic process"/>
    <property type="evidence" value="ECO:0007669"/>
    <property type="project" value="InterPro"/>
</dbReference>
<dbReference type="GO" id="GO:0004356">
    <property type="term" value="F:glutamine synthetase activity"/>
    <property type="evidence" value="ECO:0007669"/>
    <property type="project" value="InterPro"/>
</dbReference>
<comment type="caution">
    <text evidence="6">The sequence shown here is derived from an EMBL/GenBank/DDBJ whole genome shotgun (WGS) entry which is preliminary data.</text>
</comment>
<dbReference type="Gene3D" id="3.30.590.10">
    <property type="entry name" value="Glutamine synthetase/guanido kinase, catalytic domain"/>
    <property type="match status" value="1"/>
</dbReference>
<evidence type="ECO:0000313" key="7">
    <source>
        <dbReference type="Proteomes" id="UP000037696"/>
    </source>
</evidence>
<dbReference type="Gene3D" id="3.10.20.70">
    <property type="entry name" value="Glutamine synthetase, N-terminal domain"/>
    <property type="match status" value="1"/>
</dbReference>
<evidence type="ECO:0000256" key="2">
    <source>
        <dbReference type="ARBA" id="ARBA00022598"/>
    </source>
</evidence>
<evidence type="ECO:0000313" key="6">
    <source>
        <dbReference type="EMBL" id="KOS44604.1"/>
    </source>
</evidence>
<dbReference type="SMART" id="SM01230">
    <property type="entry name" value="Gln-synt_C"/>
    <property type="match status" value="1"/>
</dbReference>
<feature type="domain" description="GS catalytic" evidence="5">
    <location>
        <begin position="128"/>
        <end position="459"/>
    </location>
</feature>
<dbReference type="InterPro" id="IPR008146">
    <property type="entry name" value="Gln_synth_cat_dom"/>
</dbReference>
<dbReference type="EMBL" id="LHQQ01000058">
    <property type="protein sequence ID" value="KOS44604.1"/>
    <property type="molecule type" value="Genomic_DNA"/>
</dbReference>
<dbReference type="PANTHER" id="PTHR43785">
    <property type="entry name" value="GAMMA-GLUTAMYLPUTRESCINE SYNTHETASE"/>
    <property type="match status" value="1"/>
</dbReference>
<dbReference type="InterPro" id="IPR036651">
    <property type="entry name" value="Gln_synt_N_sf"/>
</dbReference>
<evidence type="ECO:0000256" key="1">
    <source>
        <dbReference type="ARBA" id="ARBA00021364"/>
    </source>
</evidence>
<dbReference type="AlphaFoldDB" id="A0A0M8PAG6"/>
<dbReference type="PANTHER" id="PTHR43785:SF2">
    <property type="entry name" value="TYPE-1 GLUTAMINE SYNTHETASE 1"/>
    <property type="match status" value="1"/>
</dbReference>
<dbReference type="Pfam" id="PF00120">
    <property type="entry name" value="Gln-synt_C"/>
    <property type="match status" value="1"/>
</dbReference>